<protein>
    <submittedName>
        <fullName evidence="5">Lipase</fullName>
    </submittedName>
</protein>
<dbReference type="InterPro" id="IPR029058">
    <property type="entry name" value="AB_hydrolase_fold"/>
</dbReference>
<gene>
    <name evidence="5" type="ORF">GCM10023225_02140</name>
</gene>
<dbReference type="RefSeq" id="WP_425560071.1">
    <property type="nucleotide sequence ID" value="NZ_BAABIL010000016.1"/>
</dbReference>
<name>A0ABP9H4E6_9ACTN</name>
<evidence type="ECO:0000313" key="5">
    <source>
        <dbReference type="EMBL" id="GAA4962169.1"/>
    </source>
</evidence>
<dbReference type="SUPFAM" id="SSF53474">
    <property type="entry name" value="alpha/beta-Hydrolases"/>
    <property type="match status" value="1"/>
</dbReference>
<evidence type="ECO:0000256" key="3">
    <source>
        <dbReference type="SAM" id="SignalP"/>
    </source>
</evidence>
<comment type="similarity">
    <text evidence="1">Belongs to the AB hydrolase superfamily.</text>
</comment>
<dbReference type="InterPro" id="IPR041127">
    <property type="entry name" value="PET_hydrolase/cutinase-like"/>
</dbReference>
<keyword evidence="2" id="KW-0378">Hydrolase</keyword>
<comment type="caution">
    <text evidence="5">The sequence shown here is derived from an EMBL/GenBank/DDBJ whole genome shotgun (WGS) entry which is preliminary data.</text>
</comment>
<dbReference type="EMBL" id="BAABIL010000016">
    <property type="protein sequence ID" value="GAA4962169.1"/>
    <property type="molecule type" value="Genomic_DNA"/>
</dbReference>
<accession>A0ABP9H4E6</accession>
<dbReference type="PANTHER" id="PTHR22946">
    <property type="entry name" value="DIENELACTONE HYDROLASE DOMAIN-CONTAINING PROTEIN-RELATED"/>
    <property type="match status" value="1"/>
</dbReference>
<organism evidence="5 6">
    <name type="scientific">Kineococcus glutinatus</name>
    <dbReference type="NCBI Taxonomy" id="1070872"/>
    <lineage>
        <taxon>Bacteria</taxon>
        <taxon>Bacillati</taxon>
        <taxon>Actinomycetota</taxon>
        <taxon>Actinomycetes</taxon>
        <taxon>Kineosporiales</taxon>
        <taxon>Kineosporiaceae</taxon>
        <taxon>Kineococcus</taxon>
    </lineage>
</organism>
<evidence type="ECO:0000259" key="4">
    <source>
        <dbReference type="Pfam" id="PF12740"/>
    </source>
</evidence>
<dbReference type="PANTHER" id="PTHR22946:SF9">
    <property type="entry name" value="POLYKETIDE TRANSFERASE AF380"/>
    <property type="match status" value="1"/>
</dbReference>
<feature type="signal peptide" evidence="3">
    <location>
        <begin position="1"/>
        <end position="31"/>
    </location>
</feature>
<evidence type="ECO:0000256" key="1">
    <source>
        <dbReference type="ARBA" id="ARBA00008645"/>
    </source>
</evidence>
<dbReference type="Proteomes" id="UP001501195">
    <property type="component" value="Unassembled WGS sequence"/>
</dbReference>
<dbReference type="Gene3D" id="3.40.50.1820">
    <property type="entry name" value="alpha/beta hydrolase"/>
    <property type="match status" value="1"/>
</dbReference>
<proteinExistence type="inferred from homology"/>
<keyword evidence="3" id="KW-0732">Signal</keyword>
<dbReference type="InterPro" id="IPR050261">
    <property type="entry name" value="FrsA_esterase"/>
</dbReference>
<sequence length="291" mass="30688">MKLLARRFGLPLAAAAVAASSLLGVQAPASAATNPYERGPAPTRASIEATRGSFATSQTTVSRFAVSGFGGGTIYYPTTTTAGTFGAVVISPGYTARQSSIAWLGPRLASQGFVVMTIDTLTTSDRPSSRGDQLRAALRYLTTSSGVRTRIDATRLAVMGHSMGGGGSLEAAKDDPSLQAIIPMTPWNLDKTWPEVTTPTLVIGAQNDSVAPVASHSEPFYASLPATTDKAYLELRGASHFAPNTSDTTIASYSISWLKRFVDDDTRYDQFLCPAPAASLAISEYRSTCPY</sequence>
<dbReference type="Pfam" id="PF12740">
    <property type="entry name" value="PETase"/>
    <property type="match status" value="1"/>
</dbReference>
<feature type="chain" id="PRO_5045865063" evidence="3">
    <location>
        <begin position="32"/>
        <end position="291"/>
    </location>
</feature>
<keyword evidence="6" id="KW-1185">Reference proteome</keyword>
<evidence type="ECO:0000313" key="6">
    <source>
        <dbReference type="Proteomes" id="UP001501195"/>
    </source>
</evidence>
<reference evidence="6" key="1">
    <citation type="journal article" date="2019" name="Int. J. Syst. Evol. Microbiol.">
        <title>The Global Catalogue of Microorganisms (GCM) 10K type strain sequencing project: providing services to taxonomists for standard genome sequencing and annotation.</title>
        <authorList>
            <consortium name="The Broad Institute Genomics Platform"/>
            <consortium name="The Broad Institute Genome Sequencing Center for Infectious Disease"/>
            <person name="Wu L."/>
            <person name="Ma J."/>
        </authorList>
    </citation>
    <scope>NUCLEOTIDE SEQUENCE [LARGE SCALE GENOMIC DNA]</scope>
    <source>
        <strain evidence="6">JCM 18126</strain>
    </source>
</reference>
<feature type="domain" description="PET hydrolase/cutinase-like" evidence="4">
    <location>
        <begin position="31"/>
        <end position="290"/>
    </location>
</feature>
<evidence type="ECO:0000256" key="2">
    <source>
        <dbReference type="ARBA" id="ARBA00022801"/>
    </source>
</evidence>